<evidence type="ECO:0000256" key="3">
    <source>
        <dbReference type="ARBA" id="ARBA00021197"/>
    </source>
</evidence>
<evidence type="ECO:0000256" key="9">
    <source>
        <dbReference type="ARBA" id="ARBA00022840"/>
    </source>
</evidence>
<evidence type="ECO:0000256" key="5">
    <source>
        <dbReference type="ARBA" id="ARBA00022605"/>
    </source>
</evidence>
<evidence type="ECO:0000256" key="14">
    <source>
        <dbReference type="PIRSR" id="PIRSR036441-51"/>
    </source>
</evidence>
<dbReference type="PANTHER" id="PTHR23342:SF0">
    <property type="entry name" value="N-ACETYLGLUTAMATE SYNTHASE, MITOCHONDRIAL"/>
    <property type="match status" value="1"/>
</dbReference>
<comment type="caution">
    <text evidence="16">The sequence shown here is derived from an EMBL/GenBank/DDBJ whole genome shotgun (WGS) entry which is preliminary data.</text>
</comment>
<dbReference type="EC" id="2.7.2.8" evidence="2"/>
<dbReference type="NCBIfam" id="NF003387">
    <property type="entry name" value="PRK04531.1-2"/>
    <property type="match status" value="1"/>
</dbReference>
<dbReference type="InterPro" id="IPR001048">
    <property type="entry name" value="Asp/Glu/Uridylate_kinase"/>
</dbReference>
<comment type="pathway">
    <text evidence="1">Amino-acid biosynthesis; L-arginine biosynthesis; N(2)-acetyl-L-ornithine from L-glutamate: step 2/4.</text>
</comment>
<dbReference type="PROSITE" id="PS51731">
    <property type="entry name" value="GNAT_NAGS"/>
    <property type="match status" value="1"/>
</dbReference>
<dbReference type="FunFam" id="3.40.1160.10:FF:000046">
    <property type="entry name" value="N-acetylglutamate kinase / N-acetylglutamate synthase"/>
    <property type="match status" value="1"/>
</dbReference>
<dbReference type="GO" id="GO:0006526">
    <property type="term" value="P:L-arginine biosynthetic process"/>
    <property type="evidence" value="ECO:0007669"/>
    <property type="project" value="UniProtKB-KW"/>
</dbReference>
<gene>
    <name evidence="16" type="primary">argB</name>
    <name evidence="16" type="ORF">GCM10017621_14120</name>
</gene>
<dbReference type="Gene3D" id="3.40.630.30">
    <property type="match status" value="1"/>
</dbReference>
<dbReference type="SUPFAM" id="SSF53633">
    <property type="entry name" value="Carbamate kinase-like"/>
    <property type="match status" value="1"/>
</dbReference>
<keyword evidence="6" id="KW-0808">Transferase</keyword>
<feature type="site" description="Transition state stabilizer" evidence="14">
    <location>
        <position position="252"/>
    </location>
</feature>
<keyword evidence="5" id="KW-0028">Amino-acid biosynthesis</keyword>
<keyword evidence="4" id="KW-0055">Arginine biosynthesis</keyword>
<dbReference type="PIRSF" id="PIRSF036441">
    <property type="entry name" value="NAGK_DUF619"/>
    <property type="match status" value="1"/>
</dbReference>
<dbReference type="InterPro" id="IPR006855">
    <property type="entry name" value="Vertebrate-like_GNAT_dom"/>
</dbReference>
<dbReference type="Gene3D" id="3.40.1160.10">
    <property type="entry name" value="Acetylglutamate kinase-like"/>
    <property type="match status" value="1"/>
</dbReference>
<evidence type="ECO:0000313" key="16">
    <source>
        <dbReference type="EMBL" id="GLK51904.1"/>
    </source>
</evidence>
<dbReference type="SUPFAM" id="SSF55729">
    <property type="entry name" value="Acyl-CoA N-acyltransferases (Nat)"/>
    <property type="match status" value="1"/>
</dbReference>
<dbReference type="GO" id="GO:0003991">
    <property type="term" value="F:acetylglutamate kinase activity"/>
    <property type="evidence" value="ECO:0007669"/>
    <property type="project" value="UniProtKB-EC"/>
</dbReference>
<dbReference type="InterPro" id="IPR036393">
    <property type="entry name" value="AceGlu_kinase-like_sf"/>
</dbReference>
<evidence type="ECO:0000256" key="2">
    <source>
        <dbReference type="ARBA" id="ARBA00013065"/>
    </source>
</evidence>
<dbReference type="EMBL" id="BSFE01000003">
    <property type="protein sequence ID" value="GLK51904.1"/>
    <property type="molecule type" value="Genomic_DNA"/>
</dbReference>
<name>A0A9W6ILW0_9PROT</name>
<evidence type="ECO:0000256" key="10">
    <source>
        <dbReference type="ARBA" id="ARBA00030178"/>
    </source>
</evidence>
<keyword evidence="7" id="KW-0547">Nucleotide-binding</keyword>
<protein>
    <recommendedName>
        <fullName evidence="3">Acetylglutamate kinase</fullName>
        <ecNumber evidence="2">2.7.2.8</ecNumber>
    </recommendedName>
    <alternativeName>
        <fullName evidence="10">N-acetyl-L-glutamate 5-phosphotransferase</fullName>
    </alternativeName>
    <alternativeName>
        <fullName evidence="11">NAG kinase</fullName>
    </alternativeName>
</protein>
<comment type="similarity">
    <text evidence="13">In the N-terminal section; belongs to the acetylglutamate kinase family. ArgB subfamily.</text>
</comment>
<evidence type="ECO:0000256" key="12">
    <source>
        <dbReference type="ARBA" id="ARBA00048141"/>
    </source>
</evidence>
<keyword evidence="17" id="KW-1185">Reference proteome</keyword>
<dbReference type="PANTHER" id="PTHR23342">
    <property type="entry name" value="N-ACETYLGLUTAMATE SYNTHASE"/>
    <property type="match status" value="1"/>
</dbReference>
<evidence type="ECO:0000256" key="6">
    <source>
        <dbReference type="ARBA" id="ARBA00022679"/>
    </source>
</evidence>
<evidence type="ECO:0000256" key="4">
    <source>
        <dbReference type="ARBA" id="ARBA00022571"/>
    </source>
</evidence>
<dbReference type="NCBIfam" id="NF003386">
    <property type="entry name" value="PRK04531.1-1"/>
    <property type="match status" value="1"/>
</dbReference>
<dbReference type="Pfam" id="PF04768">
    <property type="entry name" value="NAT"/>
    <property type="match status" value="1"/>
</dbReference>
<organism evidence="16 17">
    <name type="scientific">Maricaulis virginensis</name>
    <dbReference type="NCBI Taxonomy" id="144022"/>
    <lineage>
        <taxon>Bacteria</taxon>
        <taxon>Pseudomonadati</taxon>
        <taxon>Pseudomonadota</taxon>
        <taxon>Alphaproteobacteria</taxon>
        <taxon>Maricaulales</taxon>
        <taxon>Maricaulaceae</taxon>
        <taxon>Maricaulis</taxon>
    </lineage>
</organism>
<dbReference type="GO" id="GO:0005524">
    <property type="term" value="F:ATP binding"/>
    <property type="evidence" value="ECO:0007669"/>
    <property type="project" value="UniProtKB-KW"/>
</dbReference>
<comment type="catalytic activity">
    <reaction evidence="12">
        <text>N-acetyl-L-glutamate + ATP = N-acetyl-L-glutamyl 5-phosphate + ADP</text>
        <dbReference type="Rhea" id="RHEA:14629"/>
        <dbReference type="ChEBI" id="CHEBI:30616"/>
        <dbReference type="ChEBI" id="CHEBI:44337"/>
        <dbReference type="ChEBI" id="CHEBI:57936"/>
        <dbReference type="ChEBI" id="CHEBI:456216"/>
        <dbReference type="EC" id="2.7.2.8"/>
    </reaction>
</comment>
<dbReference type="InterPro" id="IPR011242">
    <property type="entry name" value="ArgB_GNAT"/>
</dbReference>
<dbReference type="NCBIfam" id="TIGR00761">
    <property type="entry name" value="argB"/>
    <property type="match status" value="1"/>
</dbReference>
<proteinExistence type="inferred from homology"/>
<sequence>MSGKDPVQPPVRQTIVQLLSHMRDGKEIREYLHRFSGVDQERFAVIKVGGAVIQDDLDGLASALAFLQTVGLTPVVVHGGGPQLDAALDAAGIATERINGLRVTREPAIPIIRDTLTEANLALVDAIRAAGGRAAAIPRGVFEAELVDEKTLGRVGEPSRVRLDLVAAAARAGQASILACLGETADGCLVNVNADTAVRALVHALQPYKVVFLTGTGGLLDEDGDILSSINLATDFAELMDADWVNGGMRLKLEEIKRLLDDLPLSSSVSITRPAELARELFTHAGAGTLIRRGERIKAASSKDELDIAKLDSLVTKAFGRPPIAGYWDSLVIDQAFVTDSYRAAALTTRLDDWIYLDKFAVLDDARGEGLGRAVWHRLVEYAPRLIWRSRTSNPVNGFYFDECDGAVRRDEWTVFWRGEDVSLTGIDAVVEKAFSLPPTLEAPK</sequence>
<evidence type="ECO:0000256" key="1">
    <source>
        <dbReference type="ARBA" id="ARBA00004828"/>
    </source>
</evidence>
<evidence type="ECO:0000256" key="7">
    <source>
        <dbReference type="ARBA" id="ARBA00022741"/>
    </source>
</evidence>
<keyword evidence="8 16" id="KW-0418">Kinase</keyword>
<evidence type="ECO:0000313" key="17">
    <source>
        <dbReference type="Proteomes" id="UP001143486"/>
    </source>
</evidence>
<reference evidence="16" key="1">
    <citation type="journal article" date="2014" name="Int. J. Syst. Evol. Microbiol.">
        <title>Complete genome sequence of Corynebacterium casei LMG S-19264T (=DSM 44701T), isolated from a smear-ripened cheese.</title>
        <authorList>
            <consortium name="US DOE Joint Genome Institute (JGI-PGF)"/>
            <person name="Walter F."/>
            <person name="Albersmeier A."/>
            <person name="Kalinowski J."/>
            <person name="Ruckert C."/>
        </authorList>
    </citation>
    <scope>NUCLEOTIDE SEQUENCE</scope>
    <source>
        <strain evidence="16">VKM B-1513</strain>
    </source>
</reference>
<evidence type="ECO:0000259" key="15">
    <source>
        <dbReference type="PROSITE" id="PS51731"/>
    </source>
</evidence>
<feature type="site" description="Transition state stabilizer" evidence="14">
    <location>
        <position position="47"/>
    </location>
</feature>
<dbReference type="RefSeq" id="WP_271186268.1">
    <property type="nucleotide sequence ID" value="NZ_BSFE01000003.1"/>
</dbReference>
<dbReference type="GO" id="GO:0005737">
    <property type="term" value="C:cytoplasm"/>
    <property type="evidence" value="ECO:0007669"/>
    <property type="project" value="InterPro"/>
</dbReference>
<reference evidence="16" key="2">
    <citation type="submission" date="2023-01" db="EMBL/GenBank/DDBJ databases">
        <authorList>
            <person name="Sun Q."/>
            <person name="Evtushenko L."/>
        </authorList>
    </citation>
    <scope>NUCLEOTIDE SEQUENCE</scope>
    <source>
        <strain evidence="16">VKM B-1513</strain>
    </source>
</reference>
<feature type="domain" description="N-acetyltransferase" evidence="15">
    <location>
        <begin position="295"/>
        <end position="441"/>
    </location>
</feature>
<evidence type="ECO:0000256" key="11">
    <source>
        <dbReference type="ARBA" id="ARBA00030639"/>
    </source>
</evidence>
<dbReference type="GO" id="GO:0004042">
    <property type="term" value="F:L-glutamate N-acetyltransferase activity"/>
    <property type="evidence" value="ECO:0007669"/>
    <property type="project" value="TreeGrafter"/>
</dbReference>
<accession>A0A9W6ILW0</accession>
<dbReference type="AlphaFoldDB" id="A0A9W6ILW0"/>
<dbReference type="Pfam" id="PF00696">
    <property type="entry name" value="AA_kinase"/>
    <property type="match status" value="1"/>
</dbReference>
<evidence type="ECO:0000256" key="13">
    <source>
        <dbReference type="ARBA" id="ARBA00061305"/>
    </source>
</evidence>
<keyword evidence="9" id="KW-0067">ATP-binding</keyword>
<dbReference type="InterPro" id="IPR004662">
    <property type="entry name" value="AcgluKinase_fam"/>
</dbReference>
<dbReference type="InterPro" id="IPR016181">
    <property type="entry name" value="Acyl_CoA_acyltransferase"/>
</dbReference>
<evidence type="ECO:0000256" key="8">
    <source>
        <dbReference type="ARBA" id="ARBA00022777"/>
    </source>
</evidence>
<dbReference type="Proteomes" id="UP001143486">
    <property type="component" value="Unassembled WGS sequence"/>
</dbReference>